<sequence>MSSISLNLINNSNDKNNSKIVIFQKNVDTSFEELAVAWMVIENCGVTWNHPFSYPLDLYISASDSWGNYSPLTPASNGQQFQVSESNSGDSLTLRGPASSDTEIEIYNGLEIGAFTANAYKNGKLLATKTGIPPGEKAVFEFKPTIWIGVVSQIQEGQVMNSAVLSQVNTELSLFGIASADIIMTGGGNSARATPFQFVLDNIQYA</sequence>
<comment type="caution">
    <text evidence="2">The sequence shown here is derived from an EMBL/GenBank/DDBJ whole genome shotgun (WGS) entry which is preliminary data.</text>
</comment>
<dbReference type="AlphaFoldDB" id="A0A7K1U3Z1"/>
<dbReference type="RefSeq" id="WP_157306422.1">
    <property type="nucleotide sequence ID" value="NZ_WRXN01000004.1"/>
</dbReference>
<dbReference type="EMBL" id="WRXN01000004">
    <property type="protein sequence ID" value="MVT09006.1"/>
    <property type="molecule type" value="Genomic_DNA"/>
</dbReference>
<evidence type="ECO:0000256" key="1">
    <source>
        <dbReference type="SAM" id="MobiDB-lite"/>
    </source>
</evidence>
<evidence type="ECO:0008006" key="4">
    <source>
        <dbReference type="Google" id="ProtNLM"/>
    </source>
</evidence>
<feature type="compositionally biased region" description="Polar residues" evidence="1">
    <location>
        <begin position="77"/>
        <end position="91"/>
    </location>
</feature>
<gene>
    <name evidence="2" type="ORF">GO493_12100</name>
</gene>
<proteinExistence type="predicted"/>
<organism evidence="2 3">
    <name type="scientific">Chitinophaga tropicalis</name>
    <dbReference type="NCBI Taxonomy" id="2683588"/>
    <lineage>
        <taxon>Bacteria</taxon>
        <taxon>Pseudomonadati</taxon>
        <taxon>Bacteroidota</taxon>
        <taxon>Chitinophagia</taxon>
        <taxon>Chitinophagales</taxon>
        <taxon>Chitinophagaceae</taxon>
        <taxon>Chitinophaga</taxon>
    </lineage>
</organism>
<protein>
    <recommendedName>
        <fullName evidence="4">Aromatic ring-opening dioxygenase LigA</fullName>
    </recommendedName>
</protein>
<evidence type="ECO:0000313" key="3">
    <source>
        <dbReference type="Proteomes" id="UP000461730"/>
    </source>
</evidence>
<keyword evidence="3" id="KW-1185">Reference proteome</keyword>
<feature type="region of interest" description="Disordered" evidence="1">
    <location>
        <begin position="77"/>
        <end position="97"/>
    </location>
</feature>
<name>A0A7K1U3Z1_9BACT</name>
<reference evidence="2 3" key="1">
    <citation type="submission" date="2019-12" db="EMBL/GenBank/DDBJ databases">
        <title>Chitinophaga sp. strain ysch24 (GDMCC 1.1355), whole genome shotgun sequence.</title>
        <authorList>
            <person name="Zhang X."/>
        </authorList>
    </citation>
    <scope>NUCLEOTIDE SEQUENCE [LARGE SCALE GENOMIC DNA]</scope>
    <source>
        <strain evidence="3">ysch24</strain>
    </source>
</reference>
<evidence type="ECO:0000313" key="2">
    <source>
        <dbReference type="EMBL" id="MVT09006.1"/>
    </source>
</evidence>
<dbReference type="Proteomes" id="UP000461730">
    <property type="component" value="Unassembled WGS sequence"/>
</dbReference>
<accession>A0A7K1U3Z1</accession>